<sequence>MKKLLKEWGIILGIIGALYFTGLHTEVAGFLQQIILTTGLLRPEHIEENEQADAAYHFQLLNEQNESLPFTQFKGKTIFLNFWATWCPPCLAEMPDIHDLYLKMQNENVAFVLISQDKNFDKAKNFMERKGYTFPIYQLVSPLPQVFASSSIPTTFVISPKGKIIAKRVGMVKYDTESFRELLLRGE</sequence>
<evidence type="ECO:0000313" key="7">
    <source>
        <dbReference type="Proteomes" id="UP001062165"/>
    </source>
</evidence>
<dbReference type="EMBL" id="CP106735">
    <property type="protein sequence ID" value="UXX77612.1"/>
    <property type="molecule type" value="Genomic_DNA"/>
</dbReference>
<gene>
    <name evidence="6" type="ORF">N7E81_09550</name>
</gene>
<dbReference type="InterPro" id="IPR050553">
    <property type="entry name" value="Thioredoxin_ResA/DsbE_sf"/>
</dbReference>
<dbReference type="SUPFAM" id="SSF52833">
    <property type="entry name" value="Thioredoxin-like"/>
    <property type="match status" value="1"/>
</dbReference>
<dbReference type="CDD" id="cd02966">
    <property type="entry name" value="TlpA_like_family"/>
    <property type="match status" value="1"/>
</dbReference>
<evidence type="ECO:0000259" key="5">
    <source>
        <dbReference type="PROSITE" id="PS51352"/>
    </source>
</evidence>
<dbReference type="PROSITE" id="PS00194">
    <property type="entry name" value="THIOREDOXIN_1"/>
    <property type="match status" value="1"/>
</dbReference>
<accession>A0ABY6CUK6</accession>
<proteinExistence type="predicted"/>
<dbReference type="RefSeq" id="WP_263049359.1">
    <property type="nucleotide sequence ID" value="NZ_CP106735.1"/>
</dbReference>
<feature type="domain" description="Thioredoxin" evidence="5">
    <location>
        <begin position="49"/>
        <end position="187"/>
    </location>
</feature>
<keyword evidence="3" id="KW-1015">Disulfide bond</keyword>
<evidence type="ECO:0000313" key="6">
    <source>
        <dbReference type="EMBL" id="UXX77612.1"/>
    </source>
</evidence>
<dbReference type="Gene3D" id="3.40.30.10">
    <property type="entry name" value="Glutaredoxin"/>
    <property type="match status" value="1"/>
</dbReference>
<reference evidence="6" key="1">
    <citation type="submission" date="2022-10" db="EMBL/GenBank/DDBJ databases">
        <title>Comparative genomics and taxonomic characterization of three novel marine species of genus Reichenbachiella exhibiting antioxidant and polysaccharide degradation activities.</title>
        <authorList>
            <person name="Muhammad N."/>
            <person name="Lee Y.-J."/>
            <person name="Ko J."/>
            <person name="Kim S.-G."/>
        </authorList>
    </citation>
    <scope>NUCLEOTIDE SEQUENCE</scope>
    <source>
        <strain evidence="6">Wsw4-B4</strain>
    </source>
</reference>
<dbReference type="Pfam" id="PF00578">
    <property type="entry name" value="AhpC-TSA"/>
    <property type="match status" value="1"/>
</dbReference>
<dbReference type="InterPro" id="IPR000866">
    <property type="entry name" value="AhpC/TSA"/>
</dbReference>
<protein>
    <submittedName>
        <fullName evidence="6">TlpA family protein disulfide reductase</fullName>
    </submittedName>
</protein>
<evidence type="ECO:0000256" key="1">
    <source>
        <dbReference type="ARBA" id="ARBA00004196"/>
    </source>
</evidence>
<keyword evidence="4" id="KW-0676">Redox-active center</keyword>
<dbReference type="Proteomes" id="UP001062165">
    <property type="component" value="Chromosome"/>
</dbReference>
<keyword evidence="7" id="KW-1185">Reference proteome</keyword>
<evidence type="ECO:0000256" key="2">
    <source>
        <dbReference type="ARBA" id="ARBA00022748"/>
    </source>
</evidence>
<dbReference type="InterPro" id="IPR017937">
    <property type="entry name" value="Thioredoxin_CS"/>
</dbReference>
<keyword evidence="2" id="KW-0201">Cytochrome c-type biogenesis</keyword>
<evidence type="ECO:0000256" key="3">
    <source>
        <dbReference type="ARBA" id="ARBA00023157"/>
    </source>
</evidence>
<dbReference type="PANTHER" id="PTHR42852">
    <property type="entry name" value="THIOL:DISULFIDE INTERCHANGE PROTEIN DSBE"/>
    <property type="match status" value="1"/>
</dbReference>
<dbReference type="PANTHER" id="PTHR42852:SF6">
    <property type="entry name" value="THIOL:DISULFIDE INTERCHANGE PROTEIN DSBE"/>
    <property type="match status" value="1"/>
</dbReference>
<dbReference type="PROSITE" id="PS51352">
    <property type="entry name" value="THIOREDOXIN_2"/>
    <property type="match status" value="1"/>
</dbReference>
<dbReference type="InterPro" id="IPR013766">
    <property type="entry name" value="Thioredoxin_domain"/>
</dbReference>
<organism evidence="6 7">
    <name type="scientific">Reichenbachiella carrageenanivorans</name>
    <dbReference type="NCBI Taxonomy" id="2979869"/>
    <lineage>
        <taxon>Bacteria</taxon>
        <taxon>Pseudomonadati</taxon>
        <taxon>Bacteroidota</taxon>
        <taxon>Cytophagia</taxon>
        <taxon>Cytophagales</taxon>
        <taxon>Reichenbachiellaceae</taxon>
        <taxon>Reichenbachiella</taxon>
    </lineage>
</organism>
<evidence type="ECO:0000256" key="4">
    <source>
        <dbReference type="ARBA" id="ARBA00023284"/>
    </source>
</evidence>
<comment type="subcellular location">
    <subcellularLocation>
        <location evidence="1">Cell envelope</location>
    </subcellularLocation>
</comment>
<name>A0ABY6CUK6_9BACT</name>
<dbReference type="InterPro" id="IPR036249">
    <property type="entry name" value="Thioredoxin-like_sf"/>
</dbReference>